<keyword evidence="6" id="KW-0472">Membrane</keyword>
<evidence type="ECO:0000313" key="8">
    <source>
        <dbReference type="EMBL" id="GAA2928715.1"/>
    </source>
</evidence>
<accession>A0ABP6JEZ5</accession>
<dbReference type="RefSeq" id="WP_344963185.1">
    <property type="nucleotide sequence ID" value="NZ_BAAAXZ010000098.1"/>
</dbReference>
<keyword evidence="3" id="KW-1003">Cell membrane</keyword>
<feature type="region of interest" description="Disordered" evidence="7">
    <location>
        <begin position="390"/>
        <end position="417"/>
    </location>
</feature>
<organism evidence="8 9">
    <name type="scientific">Streptomyces thioluteus</name>
    <dbReference type="NCBI Taxonomy" id="66431"/>
    <lineage>
        <taxon>Bacteria</taxon>
        <taxon>Bacillati</taxon>
        <taxon>Actinomycetota</taxon>
        <taxon>Actinomycetes</taxon>
        <taxon>Kitasatosporales</taxon>
        <taxon>Streptomycetaceae</taxon>
        <taxon>Streptomyces</taxon>
    </lineage>
</organism>
<name>A0ABP6JEZ5_STRTU</name>
<evidence type="ECO:0000313" key="9">
    <source>
        <dbReference type="Proteomes" id="UP001501102"/>
    </source>
</evidence>
<gene>
    <name evidence="8" type="ORF">GCM10020221_25730</name>
</gene>
<evidence type="ECO:0000256" key="2">
    <source>
        <dbReference type="ARBA" id="ARBA00022448"/>
    </source>
</evidence>
<protein>
    <recommendedName>
        <fullName evidence="10">MFS transporter</fullName>
    </recommendedName>
</protein>
<dbReference type="EMBL" id="BAAAXZ010000098">
    <property type="protein sequence ID" value="GAA2928715.1"/>
    <property type="molecule type" value="Genomic_DNA"/>
</dbReference>
<evidence type="ECO:0000256" key="7">
    <source>
        <dbReference type="SAM" id="MobiDB-lite"/>
    </source>
</evidence>
<comment type="caution">
    <text evidence="8">The sequence shown here is derived from an EMBL/GenBank/DDBJ whole genome shotgun (WGS) entry which is preliminary data.</text>
</comment>
<proteinExistence type="predicted"/>
<keyword evidence="5" id="KW-1133">Transmembrane helix</keyword>
<evidence type="ECO:0000256" key="1">
    <source>
        <dbReference type="ARBA" id="ARBA00004651"/>
    </source>
</evidence>
<evidence type="ECO:0000256" key="6">
    <source>
        <dbReference type="ARBA" id="ARBA00023136"/>
    </source>
</evidence>
<dbReference type="Proteomes" id="UP001501102">
    <property type="component" value="Unassembled WGS sequence"/>
</dbReference>
<keyword evidence="2" id="KW-0813">Transport</keyword>
<dbReference type="Pfam" id="PF05977">
    <property type="entry name" value="MFS_3"/>
    <property type="match status" value="1"/>
</dbReference>
<dbReference type="InterPro" id="IPR010290">
    <property type="entry name" value="TM_effector"/>
</dbReference>
<keyword evidence="9" id="KW-1185">Reference proteome</keyword>
<reference evidence="9" key="1">
    <citation type="journal article" date="2019" name="Int. J. Syst. Evol. Microbiol.">
        <title>The Global Catalogue of Microorganisms (GCM) 10K type strain sequencing project: providing services to taxonomists for standard genome sequencing and annotation.</title>
        <authorList>
            <consortium name="The Broad Institute Genomics Platform"/>
            <consortium name="The Broad Institute Genome Sequencing Center for Infectious Disease"/>
            <person name="Wu L."/>
            <person name="Ma J."/>
        </authorList>
    </citation>
    <scope>NUCLEOTIDE SEQUENCE [LARGE SCALE GENOMIC DNA]</scope>
    <source>
        <strain evidence="9">JCM 4087</strain>
    </source>
</reference>
<evidence type="ECO:0008006" key="10">
    <source>
        <dbReference type="Google" id="ProtNLM"/>
    </source>
</evidence>
<dbReference type="PANTHER" id="PTHR23513:SF6">
    <property type="entry name" value="MAJOR FACILITATOR SUPERFAMILY ASSOCIATED DOMAIN-CONTAINING PROTEIN"/>
    <property type="match status" value="1"/>
</dbReference>
<evidence type="ECO:0000256" key="4">
    <source>
        <dbReference type="ARBA" id="ARBA00022692"/>
    </source>
</evidence>
<sequence>MGYIRLLRRRPLRVLWLSMTLSVVGDRLYAIATMWIVYESTHSTSLTGLVAVAESLPYVVLAGAREGVARFMRWRSLAGVDAARALLALSVPLLWTPDGAGLTMLLGLVLALGVLGALFDPNLGALIPQLAACEGGVDLHEVSGLFDLTARIAAVAGQGSVGVVLLLVPEIQLYAIDGLTFAVSAAALAWLGRYAALTTERTVPSRAPVARRVLRVHRPLTAAVVVSARRPSSRPPCRRWGLPPLIAVRLGQGAAGYGLTLAATAAGALVGNLLTPGLRAGRRWLGTYCAAWVLSGWRSPGSAWRHHADDGGGAVRGRRAAVPRHGGDAAGPALPVRARRAGGAAEGSSVGDPRGGRRRSAAPAVRGGRGPGRLVRRGPACCWPVSPRWAGGSGAGRPGRAVPAGDGSGAAEHGLAG</sequence>
<comment type="subcellular location">
    <subcellularLocation>
        <location evidence="1">Cell membrane</location>
        <topology evidence="1">Multi-pass membrane protein</topology>
    </subcellularLocation>
</comment>
<feature type="region of interest" description="Disordered" evidence="7">
    <location>
        <begin position="303"/>
        <end position="373"/>
    </location>
</feature>
<evidence type="ECO:0000256" key="5">
    <source>
        <dbReference type="ARBA" id="ARBA00022989"/>
    </source>
</evidence>
<feature type="compositionally biased region" description="Low complexity" evidence="7">
    <location>
        <begin position="330"/>
        <end position="351"/>
    </location>
</feature>
<evidence type="ECO:0000256" key="3">
    <source>
        <dbReference type="ARBA" id="ARBA00022475"/>
    </source>
</evidence>
<keyword evidence="4" id="KW-0812">Transmembrane</keyword>
<dbReference type="PANTHER" id="PTHR23513">
    <property type="entry name" value="INTEGRAL MEMBRANE EFFLUX PROTEIN-RELATED"/>
    <property type="match status" value="1"/>
</dbReference>